<dbReference type="AlphaFoldDB" id="A0A285NWB4"/>
<reference evidence="3" key="1">
    <citation type="submission" date="2017-09" db="EMBL/GenBank/DDBJ databases">
        <authorList>
            <person name="Varghese N."/>
            <person name="Submissions S."/>
        </authorList>
    </citation>
    <scope>NUCLEOTIDE SEQUENCE [LARGE SCALE GENOMIC DNA]</scope>
    <source>
        <strain evidence="3">DSM 2913</strain>
    </source>
</reference>
<dbReference type="Pfam" id="PF16561">
    <property type="entry name" value="AMPK1_CBM"/>
    <property type="match status" value="1"/>
</dbReference>
<keyword evidence="2" id="KW-0808">Transferase</keyword>
<dbReference type="CDD" id="cd07184">
    <property type="entry name" value="E_set_Isoamylase_like_N"/>
    <property type="match status" value="1"/>
</dbReference>
<evidence type="ECO:0000259" key="1">
    <source>
        <dbReference type="Pfam" id="PF16561"/>
    </source>
</evidence>
<dbReference type="OrthoDB" id="9811945at2"/>
<dbReference type="GO" id="GO:0016301">
    <property type="term" value="F:kinase activity"/>
    <property type="evidence" value="ECO:0007669"/>
    <property type="project" value="UniProtKB-KW"/>
</dbReference>
<feature type="domain" description="AMP-activated protein kinase glycogen-binding" evidence="1">
    <location>
        <begin position="23"/>
        <end position="78"/>
    </location>
</feature>
<proteinExistence type="predicted"/>
<protein>
    <submittedName>
        <fullName evidence="2">Glycogen recognition site of AMP-activated protein kinase</fullName>
    </submittedName>
</protein>
<sequence length="95" mass="11224">MIKKTYLEKQGVCVVTFNVKFEKASKVEIVGEWNNWTPETMKSKRDGSFWITKRLKKGREYRFKYLIDGHIWENDPQADRYVPNPYGSTDSVVIC</sequence>
<evidence type="ECO:0000313" key="3">
    <source>
        <dbReference type="Proteomes" id="UP000218627"/>
    </source>
</evidence>
<dbReference type="Gene3D" id="2.60.40.10">
    <property type="entry name" value="Immunoglobulins"/>
    <property type="match status" value="1"/>
</dbReference>
<organism evidence="2 3">
    <name type="scientific">Hydrogenobacter hydrogenophilus</name>
    <dbReference type="NCBI Taxonomy" id="35835"/>
    <lineage>
        <taxon>Bacteria</taxon>
        <taxon>Pseudomonadati</taxon>
        <taxon>Aquificota</taxon>
        <taxon>Aquificia</taxon>
        <taxon>Aquificales</taxon>
        <taxon>Aquificaceae</taxon>
        <taxon>Hydrogenobacter</taxon>
    </lineage>
</organism>
<dbReference type="InterPro" id="IPR032640">
    <property type="entry name" value="AMPK1_CBM"/>
</dbReference>
<name>A0A285NWB4_9AQUI</name>
<dbReference type="InterPro" id="IPR013783">
    <property type="entry name" value="Ig-like_fold"/>
</dbReference>
<dbReference type="RefSeq" id="WP_096600843.1">
    <property type="nucleotide sequence ID" value="NZ_OBEN01000001.1"/>
</dbReference>
<evidence type="ECO:0000313" key="2">
    <source>
        <dbReference type="EMBL" id="SNZ12186.1"/>
    </source>
</evidence>
<dbReference type="EMBL" id="OBEN01000001">
    <property type="protein sequence ID" value="SNZ12186.1"/>
    <property type="molecule type" value="Genomic_DNA"/>
</dbReference>
<dbReference type="InterPro" id="IPR014756">
    <property type="entry name" value="Ig_E-set"/>
</dbReference>
<accession>A0A285NWB4</accession>
<keyword evidence="2" id="KW-0418">Kinase</keyword>
<dbReference type="SUPFAM" id="SSF81296">
    <property type="entry name" value="E set domains"/>
    <property type="match status" value="1"/>
</dbReference>
<keyword evidence="3" id="KW-1185">Reference proteome</keyword>
<dbReference type="Proteomes" id="UP000218627">
    <property type="component" value="Unassembled WGS sequence"/>
</dbReference>
<gene>
    <name evidence="2" type="ORF">SAMN06265353_0471</name>
</gene>